<feature type="transmembrane region" description="Helical" evidence="1">
    <location>
        <begin position="20"/>
        <end position="48"/>
    </location>
</feature>
<dbReference type="PANTHER" id="PTHR37362">
    <property type="entry name" value="TESTIS-EXPRESSED PROTEIN 38"/>
    <property type="match status" value="1"/>
</dbReference>
<dbReference type="InterPro" id="IPR031677">
    <property type="entry name" value="TEX38"/>
</dbReference>
<gene>
    <name evidence="2" type="ORF">SUZIE_109825</name>
</gene>
<dbReference type="Pfam" id="PF15834">
    <property type="entry name" value="THEG4"/>
    <property type="match status" value="1"/>
</dbReference>
<proteinExistence type="predicted"/>
<reference evidence="2" key="1">
    <citation type="submission" date="2020-03" db="EMBL/GenBank/DDBJ databases">
        <title>Studies in the Genomics of Life Span.</title>
        <authorList>
            <person name="Glass D."/>
        </authorList>
    </citation>
    <scope>NUCLEOTIDE SEQUENCE</scope>
    <source>
        <strain evidence="2">SUZIE</strain>
        <tissue evidence="2">Muscle</tissue>
    </source>
</reference>
<protein>
    <submittedName>
        <fullName evidence="2">Testis-expressed sequence 38 protein</fullName>
    </submittedName>
</protein>
<organism evidence="2 3">
    <name type="scientific">Sciurus carolinensis</name>
    <name type="common">Eastern gray squirrel</name>
    <dbReference type="NCBI Taxonomy" id="30640"/>
    <lineage>
        <taxon>Eukaryota</taxon>
        <taxon>Metazoa</taxon>
        <taxon>Chordata</taxon>
        <taxon>Craniata</taxon>
        <taxon>Vertebrata</taxon>
        <taxon>Euteleostomi</taxon>
        <taxon>Mammalia</taxon>
        <taxon>Eutheria</taxon>
        <taxon>Euarchontoglires</taxon>
        <taxon>Glires</taxon>
        <taxon>Rodentia</taxon>
        <taxon>Sciuromorpha</taxon>
        <taxon>Sciuridae</taxon>
        <taxon>Sciurinae</taxon>
        <taxon>Sciurini</taxon>
        <taxon>Sciurus</taxon>
    </lineage>
</organism>
<evidence type="ECO:0000313" key="2">
    <source>
        <dbReference type="EMBL" id="MBZ3870814.1"/>
    </source>
</evidence>
<name>A0AA41MF40_SCICA</name>
<keyword evidence="1" id="KW-0812">Transmembrane</keyword>
<dbReference type="PANTHER" id="PTHR37362:SF1">
    <property type="entry name" value="TESTIS-EXPRESSED PROTEIN 38"/>
    <property type="match status" value="1"/>
</dbReference>
<dbReference type="AlphaFoldDB" id="A0AA41MF40"/>
<comment type="caution">
    <text evidence="2">The sequence shown here is derived from an EMBL/GenBank/DDBJ whole genome shotgun (WGS) entry which is preliminary data.</text>
</comment>
<keyword evidence="1" id="KW-1133">Transmembrane helix</keyword>
<sequence length="210" mass="23636">MRNSSGPKLELSVSCLFSFTASALVLLYFGLMGLCYVATGGCIIFLHWRKKLPQEKRAQRWVEMMNASTFIYSPHLYWINIQRCHGINAAIKIGPPTALTNSEMKGHIPDCLWESDTPEARGYGLRGSIPTAETPDAMQATLVVSGQPLSNRMPQRQTTSPFPIPIFQEIPFAPPLHRMPPMLEHTVSYLLDIYPQRNVHYHSLPTLALK</sequence>
<evidence type="ECO:0000256" key="1">
    <source>
        <dbReference type="SAM" id="Phobius"/>
    </source>
</evidence>
<accession>A0AA41MF40</accession>
<evidence type="ECO:0000313" key="3">
    <source>
        <dbReference type="Proteomes" id="UP001166674"/>
    </source>
</evidence>
<keyword evidence="3" id="KW-1185">Reference proteome</keyword>
<dbReference type="EMBL" id="JAATJV010153059">
    <property type="protein sequence ID" value="MBZ3870814.1"/>
    <property type="molecule type" value="Genomic_DNA"/>
</dbReference>
<dbReference type="Proteomes" id="UP001166674">
    <property type="component" value="Unassembled WGS sequence"/>
</dbReference>
<keyword evidence="1" id="KW-0472">Membrane</keyword>